<feature type="compositionally biased region" description="Basic and acidic residues" evidence="4">
    <location>
        <begin position="237"/>
        <end position="262"/>
    </location>
</feature>
<feature type="repeat" description="ANK" evidence="3">
    <location>
        <begin position="88"/>
        <end position="120"/>
    </location>
</feature>
<evidence type="ECO:0000256" key="1">
    <source>
        <dbReference type="ARBA" id="ARBA00022737"/>
    </source>
</evidence>
<dbReference type="GO" id="GO:0004842">
    <property type="term" value="F:ubiquitin-protein transferase activity"/>
    <property type="evidence" value="ECO:0007669"/>
    <property type="project" value="TreeGrafter"/>
</dbReference>
<dbReference type="AlphaFoldDB" id="A0AAD4XDS8"/>
<feature type="region of interest" description="Disordered" evidence="4">
    <location>
        <begin position="1"/>
        <end position="26"/>
    </location>
</feature>
<feature type="compositionally biased region" description="Basic and acidic residues" evidence="4">
    <location>
        <begin position="178"/>
        <end position="192"/>
    </location>
</feature>
<gene>
    <name evidence="5" type="ORF">MKW98_000922</name>
</gene>
<dbReference type="GO" id="GO:0085020">
    <property type="term" value="P:protein K6-linked ubiquitination"/>
    <property type="evidence" value="ECO:0007669"/>
    <property type="project" value="TreeGrafter"/>
</dbReference>
<dbReference type="PROSITE" id="PS50297">
    <property type="entry name" value="ANK_REP_REGION"/>
    <property type="match status" value="3"/>
</dbReference>
<keyword evidence="2 3" id="KW-0040">ANK repeat</keyword>
<evidence type="ECO:0000313" key="6">
    <source>
        <dbReference type="Proteomes" id="UP001202328"/>
    </source>
</evidence>
<dbReference type="PRINTS" id="PR01415">
    <property type="entry name" value="ANKYRIN"/>
</dbReference>
<sequence length="287" mass="31426">MGNPNTNTNYRKKRAPSSGGGAGEDLHRAARTGDIHAVQSIIGSNPLTVNSRDKHSRTPLHLAAWSGHNEVVSYLCKNKADVRAAAMDDMGAIHFAAQKGHLEVVRTLLSSGASIKSCNRKGLTPLHYAVQGSHIELAKYLVRKRSSLSTKTKAGKTPLDLTNDEEIRSCLVELEKCSKEEKKEETDSKPSTEENPLVSPGNNQNVKEENDEKGPKPSTEESSLQTLEPVVEDVIMQDERQDNETGNEKRKGDEVEMKEKLSGPKKAKVALNHLVGADDDSQEEENL</sequence>
<dbReference type="InterPro" id="IPR002110">
    <property type="entry name" value="Ankyrin_rpt"/>
</dbReference>
<evidence type="ECO:0000313" key="5">
    <source>
        <dbReference type="EMBL" id="KAI3900022.1"/>
    </source>
</evidence>
<dbReference type="PROSITE" id="PS50088">
    <property type="entry name" value="ANK_REPEAT"/>
    <property type="match status" value="3"/>
</dbReference>
<keyword evidence="6" id="KW-1185">Reference proteome</keyword>
<feature type="repeat" description="ANK" evidence="3">
    <location>
        <begin position="55"/>
        <end position="87"/>
    </location>
</feature>
<dbReference type="Proteomes" id="UP001202328">
    <property type="component" value="Unassembled WGS sequence"/>
</dbReference>
<dbReference type="InterPro" id="IPR036770">
    <property type="entry name" value="Ankyrin_rpt-contain_sf"/>
</dbReference>
<evidence type="ECO:0000256" key="3">
    <source>
        <dbReference type="PROSITE-ProRule" id="PRU00023"/>
    </source>
</evidence>
<accession>A0AAD4XDS8</accession>
<dbReference type="Gene3D" id="1.25.40.20">
    <property type="entry name" value="Ankyrin repeat-containing domain"/>
    <property type="match status" value="1"/>
</dbReference>
<organism evidence="5 6">
    <name type="scientific">Papaver atlanticum</name>
    <dbReference type="NCBI Taxonomy" id="357466"/>
    <lineage>
        <taxon>Eukaryota</taxon>
        <taxon>Viridiplantae</taxon>
        <taxon>Streptophyta</taxon>
        <taxon>Embryophyta</taxon>
        <taxon>Tracheophyta</taxon>
        <taxon>Spermatophyta</taxon>
        <taxon>Magnoliopsida</taxon>
        <taxon>Ranunculales</taxon>
        <taxon>Papaveraceae</taxon>
        <taxon>Papaveroideae</taxon>
        <taxon>Papaver</taxon>
    </lineage>
</organism>
<dbReference type="Pfam" id="PF12796">
    <property type="entry name" value="Ank_2"/>
    <property type="match status" value="1"/>
</dbReference>
<dbReference type="Pfam" id="PF13857">
    <property type="entry name" value="Ank_5"/>
    <property type="match status" value="1"/>
</dbReference>
<name>A0AAD4XDS8_9MAGN</name>
<protein>
    <submittedName>
        <fullName evidence="5">Uncharacterized protein</fullName>
    </submittedName>
</protein>
<dbReference type="EMBL" id="JAJJMB010011750">
    <property type="protein sequence ID" value="KAI3900022.1"/>
    <property type="molecule type" value="Genomic_DNA"/>
</dbReference>
<evidence type="ECO:0000256" key="4">
    <source>
        <dbReference type="SAM" id="MobiDB-lite"/>
    </source>
</evidence>
<feature type="compositionally biased region" description="Basic and acidic residues" evidence="4">
    <location>
        <begin position="206"/>
        <end position="219"/>
    </location>
</feature>
<feature type="compositionally biased region" description="Acidic residues" evidence="4">
    <location>
        <begin position="277"/>
        <end position="287"/>
    </location>
</feature>
<feature type="region of interest" description="Disordered" evidence="4">
    <location>
        <begin position="178"/>
        <end position="287"/>
    </location>
</feature>
<comment type="caution">
    <text evidence="5">The sequence shown here is derived from an EMBL/GenBank/DDBJ whole genome shotgun (WGS) entry which is preliminary data.</text>
</comment>
<dbReference type="PANTHER" id="PTHR24171:SF8">
    <property type="entry name" value="BRCA1-ASSOCIATED RING DOMAIN PROTEIN 1"/>
    <property type="match status" value="1"/>
</dbReference>
<reference evidence="5" key="1">
    <citation type="submission" date="2022-04" db="EMBL/GenBank/DDBJ databases">
        <title>A functionally conserved STORR gene fusion in Papaver species that diverged 16.8 million years ago.</title>
        <authorList>
            <person name="Catania T."/>
        </authorList>
    </citation>
    <scope>NUCLEOTIDE SEQUENCE</scope>
    <source>
        <strain evidence="5">S-188037</strain>
    </source>
</reference>
<dbReference type="SUPFAM" id="SSF48403">
    <property type="entry name" value="Ankyrin repeat"/>
    <property type="match status" value="1"/>
</dbReference>
<dbReference type="SMART" id="SM00248">
    <property type="entry name" value="ANK"/>
    <property type="match status" value="4"/>
</dbReference>
<keyword evidence="1" id="KW-0677">Repeat</keyword>
<feature type="repeat" description="ANK" evidence="3">
    <location>
        <begin position="121"/>
        <end position="153"/>
    </location>
</feature>
<dbReference type="PANTHER" id="PTHR24171">
    <property type="entry name" value="ANKYRIN REPEAT DOMAIN-CONTAINING PROTEIN 39-RELATED"/>
    <property type="match status" value="1"/>
</dbReference>
<proteinExistence type="predicted"/>
<evidence type="ECO:0000256" key="2">
    <source>
        <dbReference type="ARBA" id="ARBA00023043"/>
    </source>
</evidence>